<accession>A0A4Q9VGD0</accession>
<dbReference type="PANTHER" id="PTHR46494:SF3">
    <property type="entry name" value="ZINC TRANSPORT PROTEIN ZNTB"/>
    <property type="match status" value="1"/>
</dbReference>
<dbReference type="InterPro" id="IPR045863">
    <property type="entry name" value="CorA_TM1_TM2"/>
</dbReference>
<reference evidence="12 13" key="1">
    <citation type="submission" date="2019-02" db="EMBL/GenBank/DDBJ databases">
        <title>Siculibacillus lacustris gen. nov., sp. nov., a new rosette-forming bacterium isolated from a freshwater crater lake (Lake St. Ana, Romania).</title>
        <authorList>
            <person name="Felfoldi T."/>
            <person name="Marton Z."/>
            <person name="Szabo A."/>
            <person name="Mentes A."/>
            <person name="Boka K."/>
            <person name="Marialigeti K."/>
            <person name="Mathe I."/>
            <person name="Koncz M."/>
            <person name="Schumann P."/>
            <person name="Toth E."/>
        </authorList>
    </citation>
    <scope>NUCLEOTIDE SEQUENCE [LARGE SCALE GENOMIC DNA]</scope>
    <source>
        <strain evidence="12 13">SA-279</strain>
    </source>
</reference>
<keyword evidence="4" id="KW-1003">Cell membrane</keyword>
<name>A0A4Q9VGD0_9HYPH</name>
<dbReference type="GO" id="GO:0015087">
    <property type="term" value="F:cobalt ion transmembrane transporter activity"/>
    <property type="evidence" value="ECO:0007669"/>
    <property type="project" value="TreeGrafter"/>
</dbReference>
<evidence type="ECO:0000256" key="11">
    <source>
        <dbReference type="SAM" id="Phobius"/>
    </source>
</evidence>
<evidence type="ECO:0000313" key="12">
    <source>
        <dbReference type="EMBL" id="TBW33880.1"/>
    </source>
</evidence>
<keyword evidence="13" id="KW-1185">Reference proteome</keyword>
<sequence length="331" mass="36636">MTAASPLLVGLVWAHHFPADGGRSTPIPEGTPLADLPADGFLWLHFALPDFRVEPLVAALPGMPREAAATLVSRDRHLFVTVVSPALAGVMPDFQQDLDGQSPEVDRFRFIVTERYIVTTRNHPLRSMAAMRSAMLAGRGFRSPIELFGAISEFFEQAIEDMLDEISDDVDKIQDELFKGVQADLRARLGGRRREVAQIHRTLRTTARLFHRLDAQTGDHLPAGSRAVLERRSQHLSALDQDVVLIDERARLLYEEIGSRIQDQINHRLYVLSLATVVLMPPTFVTGFFGMNTKDMFLQDVPDGTLWAAGIVVATALAALTALHRFGSAAR</sequence>
<comment type="subcellular location">
    <subcellularLocation>
        <location evidence="1">Cell membrane</location>
        <topology evidence="1">Multi-pass membrane protein</topology>
    </subcellularLocation>
</comment>
<evidence type="ECO:0000256" key="5">
    <source>
        <dbReference type="ARBA" id="ARBA00022519"/>
    </source>
</evidence>
<organism evidence="12 13">
    <name type="scientific">Siculibacillus lacustris</name>
    <dbReference type="NCBI Taxonomy" id="1549641"/>
    <lineage>
        <taxon>Bacteria</taxon>
        <taxon>Pseudomonadati</taxon>
        <taxon>Pseudomonadota</taxon>
        <taxon>Alphaproteobacteria</taxon>
        <taxon>Hyphomicrobiales</taxon>
        <taxon>Ancalomicrobiaceae</taxon>
        <taxon>Siculibacillus</taxon>
    </lineage>
</organism>
<evidence type="ECO:0000256" key="9">
    <source>
        <dbReference type="ARBA" id="ARBA00023065"/>
    </source>
</evidence>
<keyword evidence="7" id="KW-0862">Zinc</keyword>
<feature type="transmembrane region" description="Helical" evidence="11">
    <location>
        <begin position="269"/>
        <end position="292"/>
    </location>
</feature>
<dbReference type="Gene3D" id="3.30.460.20">
    <property type="entry name" value="CorA soluble domain-like"/>
    <property type="match status" value="1"/>
</dbReference>
<feature type="transmembrane region" description="Helical" evidence="11">
    <location>
        <begin position="304"/>
        <end position="323"/>
    </location>
</feature>
<keyword evidence="6 11" id="KW-0812">Transmembrane</keyword>
<evidence type="ECO:0000256" key="10">
    <source>
        <dbReference type="ARBA" id="ARBA00023136"/>
    </source>
</evidence>
<dbReference type="Proteomes" id="UP000292781">
    <property type="component" value="Unassembled WGS sequence"/>
</dbReference>
<keyword evidence="8 11" id="KW-1133">Transmembrane helix</keyword>
<evidence type="ECO:0000256" key="3">
    <source>
        <dbReference type="ARBA" id="ARBA00022448"/>
    </source>
</evidence>
<dbReference type="GO" id="GO:0000287">
    <property type="term" value="F:magnesium ion binding"/>
    <property type="evidence" value="ECO:0007669"/>
    <property type="project" value="TreeGrafter"/>
</dbReference>
<evidence type="ECO:0000256" key="2">
    <source>
        <dbReference type="ARBA" id="ARBA00009765"/>
    </source>
</evidence>
<dbReference type="Pfam" id="PF01544">
    <property type="entry name" value="CorA"/>
    <property type="match status" value="1"/>
</dbReference>
<comment type="similarity">
    <text evidence="2">Belongs to the CorA metal ion transporter (MIT) (TC 1.A.35) family.</text>
</comment>
<comment type="caution">
    <text evidence="12">The sequence shown here is derived from an EMBL/GenBank/DDBJ whole genome shotgun (WGS) entry which is preliminary data.</text>
</comment>
<protein>
    <recommendedName>
        <fullName evidence="14">Magnesium transporter CorA</fullName>
    </recommendedName>
</protein>
<evidence type="ECO:0000256" key="6">
    <source>
        <dbReference type="ARBA" id="ARBA00022692"/>
    </source>
</evidence>
<dbReference type="PANTHER" id="PTHR46494">
    <property type="entry name" value="CORA FAMILY METAL ION TRANSPORTER (EUROFUNG)"/>
    <property type="match status" value="1"/>
</dbReference>
<keyword evidence="5" id="KW-0997">Cell inner membrane</keyword>
<dbReference type="SUPFAM" id="SSF144083">
    <property type="entry name" value="Magnesium transport protein CorA, transmembrane region"/>
    <property type="match status" value="1"/>
</dbReference>
<evidence type="ECO:0000256" key="4">
    <source>
        <dbReference type="ARBA" id="ARBA00022475"/>
    </source>
</evidence>
<evidence type="ECO:0008006" key="14">
    <source>
        <dbReference type="Google" id="ProtNLM"/>
    </source>
</evidence>
<dbReference type="EMBL" id="SJFN01000038">
    <property type="protein sequence ID" value="TBW33880.1"/>
    <property type="molecule type" value="Genomic_DNA"/>
</dbReference>
<keyword evidence="10 11" id="KW-0472">Membrane</keyword>
<evidence type="ECO:0000256" key="8">
    <source>
        <dbReference type="ARBA" id="ARBA00022989"/>
    </source>
</evidence>
<dbReference type="OrthoDB" id="9803484at2"/>
<dbReference type="Gene3D" id="1.20.58.340">
    <property type="entry name" value="Magnesium transport protein CorA, transmembrane region"/>
    <property type="match status" value="2"/>
</dbReference>
<dbReference type="RefSeq" id="WP_131311270.1">
    <property type="nucleotide sequence ID" value="NZ_SJFN01000038.1"/>
</dbReference>
<dbReference type="AlphaFoldDB" id="A0A4Q9VGD0"/>
<proteinExistence type="inferred from homology"/>
<keyword evidence="3" id="KW-0813">Transport</keyword>
<dbReference type="GO" id="GO:0005886">
    <property type="term" value="C:plasma membrane"/>
    <property type="evidence" value="ECO:0007669"/>
    <property type="project" value="UniProtKB-SubCell"/>
</dbReference>
<dbReference type="SUPFAM" id="SSF143865">
    <property type="entry name" value="CorA soluble domain-like"/>
    <property type="match status" value="1"/>
</dbReference>
<dbReference type="InterPro" id="IPR002523">
    <property type="entry name" value="MgTranspt_CorA/ZnTranspt_ZntB"/>
</dbReference>
<dbReference type="InterPro" id="IPR045861">
    <property type="entry name" value="CorA_cytoplasmic_dom"/>
</dbReference>
<evidence type="ECO:0000313" key="13">
    <source>
        <dbReference type="Proteomes" id="UP000292781"/>
    </source>
</evidence>
<evidence type="ECO:0000256" key="7">
    <source>
        <dbReference type="ARBA" id="ARBA00022833"/>
    </source>
</evidence>
<gene>
    <name evidence="12" type="ORF">EYW49_19315</name>
</gene>
<keyword evidence="9" id="KW-0406">Ion transport</keyword>
<evidence type="ECO:0000256" key="1">
    <source>
        <dbReference type="ARBA" id="ARBA00004651"/>
    </source>
</evidence>
<dbReference type="GO" id="GO:0015095">
    <property type="term" value="F:magnesium ion transmembrane transporter activity"/>
    <property type="evidence" value="ECO:0007669"/>
    <property type="project" value="TreeGrafter"/>
</dbReference>
<dbReference type="GO" id="GO:0050897">
    <property type="term" value="F:cobalt ion binding"/>
    <property type="evidence" value="ECO:0007669"/>
    <property type="project" value="TreeGrafter"/>
</dbReference>